<evidence type="ECO:0000256" key="1">
    <source>
        <dbReference type="SAM" id="MobiDB-lite"/>
    </source>
</evidence>
<sequence length="30" mass="3462">MIRNKSDHCIKKRANKPNAHIVNAKPKAYD</sequence>
<name>A0A0A9C175_ARUDO</name>
<evidence type="ECO:0000313" key="2">
    <source>
        <dbReference type="EMBL" id="JAD67110.1"/>
    </source>
</evidence>
<reference evidence="2" key="1">
    <citation type="submission" date="2014-09" db="EMBL/GenBank/DDBJ databases">
        <authorList>
            <person name="Magalhaes I.L.F."/>
            <person name="Oliveira U."/>
            <person name="Santos F.R."/>
            <person name="Vidigal T.H.D.A."/>
            <person name="Brescovit A.D."/>
            <person name="Santos A.J."/>
        </authorList>
    </citation>
    <scope>NUCLEOTIDE SEQUENCE</scope>
    <source>
        <tissue evidence="2">Shoot tissue taken approximately 20 cm above the soil surface</tissue>
    </source>
</reference>
<accession>A0A0A9C175</accession>
<reference evidence="2" key="2">
    <citation type="journal article" date="2015" name="Data Brief">
        <title>Shoot transcriptome of the giant reed, Arundo donax.</title>
        <authorList>
            <person name="Barrero R.A."/>
            <person name="Guerrero F.D."/>
            <person name="Moolhuijzen P."/>
            <person name="Goolsby J.A."/>
            <person name="Tidwell J."/>
            <person name="Bellgard S.E."/>
            <person name="Bellgard M.I."/>
        </authorList>
    </citation>
    <scope>NUCLEOTIDE SEQUENCE</scope>
    <source>
        <tissue evidence="2">Shoot tissue taken approximately 20 cm above the soil surface</tissue>
    </source>
</reference>
<dbReference type="EMBL" id="GBRH01230785">
    <property type="protein sequence ID" value="JAD67110.1"/>
    <property type="molecule type" value="Transcribed_RNA"/>
</dbReference>
<organism evidence="2">
    <name type="scientific">Arundo donax</name>
    <name type="common">Giant reed</name>
    <name type="synonym">Donax arundinaceus</name>
    <dbReference type="NCBI Taxonomy" id="35708"/>
    <lineage>
        <taxon>Eukaryota</taxon>
        <taxon>Viridiplantae</taxon>
        <taxon>Streptophyta</taxon>
        <taxon>Embryophyta</taxon>
        <taxon>Tracheophyta</taxon>
        <taxon>Spermatophyta</taxon>
        <taxon>Magnoliopsida</taxon>
        <taxon>Liliopsida</taxon>
        <taxon>Poales</taxon>
        <taxon>Poaceae</taxon>
        <taxon>PACMAD clade</taxon>
        <taxon>Arundinoideae</taxon>
        <taxon>Arundineae</taxon>
        <taxon>Arundo</taxon>
    </lineage>
</organism>
<feature type="region of interest" description="Disordered" evidence="1">
    <location>
        <begin position="1"/>
        <end position="30"/>
    </location>
</feature>
<proteinExistence type="predicted"/>
<dbReference type="AlphaFoldDB" id="A0A0A9C175"/>
<protein>
    <submittedName>
        <fullName evidence="2">Uncharacterized protein</fullName>
    </submittedName>
</protein>